<sequence length="221" mass="25532">MQKSKIEWTDYTLNPVKGLCPVDCKDNQGKSYCYARRMYKRYKWDETIRFAPAVFNDLPKMKAGSRVFVGSTIELFGKWIDPAWMMLTLERVKAHPELTFIFLTKQPQNLLKYSPLPGNCWVGVSATDQNMFYEATKQLVQIEATVKFISVEPMLGRIFFPVWIGQVLDWLILGSQTQPTRHPPKEKVDEIITAADKSNIPVFVKEPMASHYGIFRQEFPA</sequence>
<dbReference type="AlphaFoldDB" id="A0A6M3KTH1"/>
<dbReference type="EMBL" id="MT142555">
    <property type="protein sequence ID" value="QJA85122.1"/>
    <property type="molecule type" value="Genomic_DNA"/>
</dbReference>
<dbReference type="Pfam" id="PF07505">
    <property type="entry name" value="DUF5131"/>
    <property type="match status" value="1"/>
</dbReference>
<protein>
    <recommendedName>
        <fullName evidence="2">DUF5131 family protein</fullName>
    </recommendedName>
</protein>
<proteinExistence type="predicted"/>
<evidence type="ECO:0008006" key="2">
    <source>
        <dbReference type="Google" id="ProtNLM"/>
    </source>
</evidence>
<reference evidence="1" key="1">
    <citation type="submission" date="2020-03" db="EMBL/GenBank/DDBJ databases">
        <title>The deep terrestrial virosphere.</title>
        <authorList>
            <person name="Holmfeldt K."/>
            <person name="Nilsson E."/>
            <person name="Simone D."/>
            <person name="Lopez-Fernandez M."/>
            <person name="Wu X."/>
            <person name="de Brujin I."/>
            <person name="Lundin D."/>
            <person name="Andersson A."/>
            <person name="Bertilsson S."/>
            <person name="Dopson M."/>
        </authorList>
    </citation>
    <scope>NUCLEOTIDE SEQUENCE</scope>
    <source>
        <strain evidence="1">MM415B02273</strain>
    </source>
</reference>
<accession>A0A6M3KTH1</accession>
<name>A0A6M3KTH1_9ZZZZ</name>
<gene>
    <name evidence="1" type="ORF">MM415B02273_0021</name>
</gene>
<evidence type="ECO:0000313" key="1">
    <source>
        <dbReference type="EMBL" id="QJA85122.1"/>
    </source>
</evidence>
<organism evidence="1">
    <name type="scientific">viral metagenome</name>
    <dbReference type="NCBI Taxonomy" id="1070528"/>
    <lineage>
        <taxon>unclassified sequences</taxon>
        <taxon>metagenomes</taxon>
        <taxon>organismal metagenomes</taxon>
    </lineage>
</organism>
<dbReference type="InterPro" id="IPR011101">
    <property type="entry name" value="DUF5131"/>
</dbReference>